<reference evidence="1" key="1">
    <citation type="submission" date="2019-08" db="EMBL/GenBank/DDBJ databases">
        <authorList>
            <person name="Kucharzyk K."/>
            <person name="Murdoch R.W."/>
            <person name="Higgins S."/>
            <person name="Loffler F."/>
        </authorList>
    </citation>
    <scope>NUCLEOTIDE SEQUENCE</scope>
</reference>
<accession>A0A645GDB6</accession>
<comment type="caution">
    <text evidence="1">The sequence shown here is derived from an EMBL/GenBank/DDBJ whole genome shotgun (WGS) entry which is preliminary data.</text>
</comment>
<dbReference type="AlphaFoldDB" id="A0A645GDB6"/>
<organism evidence="1">
    <name type="scientific">bioreactor metagenome</name>
    <dbReference type="NCBI Taxonomy" id="1076179"/>
    <lineage>
        <taxon>unclassified sequences</taxon>
        <taxon>metagenomes</taxon>
        <taxon>ecological metagenomes</taxon>
    </lineage>
</organism>
<sequence length="53" mass="5796">MSRSFGVNYRLKNTVNGGNDNGYKLKQDTGIGWEVAGYIETERLGHSSSNCGN</sequence>
<proteinExistence type="predicted"/>
<gene>
    <name evidence="1" type="ORF">SDC9_172316</name>
</gene>
<evidence type="ECO:0000313" key="1">
    <source>
        <dbReference type="EMBL" id="MPN24911.1"/>
    </source>
</evidence>
<name>A0A645GDB6_9ZZZZ</name>
<protein>
    <submittedName>
        <fullName evidence="1">Uncharacterized protein</fullName>
    </submittedName>
</protein>
<dbReference type="EMBL" id="VSSQ01073921">
    <property type="protein sequence ID" value="MPN24911.1"/>
    <property type="molecule type" value="Genomic_DNA"/>
</dbReference>